<keyword evidence="1" id="KW-0472">Membrane</keyword>
<keyword evidence="1" id="KW-1133">Transmembrane helix</keyword>
<evidence type="ECO:0008006" key="3">
    <source>
        <dbReference type="Google" id="ProtNLM"/>
    </source>
</evidence>
<name>A0A7S2V125_9STRA</name>
<protein>
    <recommendedName>
        <fullName evidence="3">Mannosyltransferase</fullName>
    </recommendedName>
</protein>
<sequence>MLNMISAVGMAKLFQSGGKWRLWLRFCGWCCLLLSLLASTLVFLPPAMYNYPGGQALWDLHQMGDSGVVQPGLVHIDAGAATTGITRFWERSPESGWSYSKVEGLTEWSAFDYLITEHPDHPGKEAHQVMKAVEGFDRIDFMNFKIVTAPKIFVMKQNK</sequence>
<dbReference type="EMBL" id="HBHR01015530">
    <property type="protein sequence ID" value="CAD9866834.1"/>
    <property type="molecule type" value="Transcribed_RNA"/>
</dbReference>
<keyword evidence="1" id="KW-0812">Transmembrane</keyword>
<evidence type="ECO:0000256" key="1">
    <source>
        <dbReference type="SAM" id="Phobius"/>
    </source>
</evidence>
<feature type="transmembrane region" description="Helical" evidence="1">
    <location>
        <begin position="22"/>
        <end position="44"/>
    </location>
</feature>
<gene>
    <name evidence="2" type="ORF">FJAP1339_LOCUS7748</name>
</gene>
<accession>A0A7S2V125</accession>
<dbReference type="UniPathway" id="UPA00378"/>
<evidence type="ECO:0000313" key="2">
    <source>
        <dbReference type="EMBL" id="CAD9866834.1"/>
    </source>
</evidence>
<proteinExistence type="predicted"/>
<reference evidence="2" key="1">
    <citation type="submission" date="2021-01" db="EMBL/GenBank/DDBJ databases">
        <authorList>
            <person name="Corre E."/>
            <person name="Pelletier E."/>
            <person name="Niang G."/>
            <person name="Scheremetjew M."/>
            <person name="Finn R."/>
            <person name="Kale V."/>
            <person name="Holt S."/>
            <person name="Cochrane G."/>
            <person name="Meng A."/>
            <person name="Brown T."/>
            <person name="Cohen L."/>
        </authorList>
    </citation>
    <scope>NUCLEOTIDE SEQUENCE</scope>
    <source>
        <strain evidence="2">CCMP1661</strain>
    </source>
</reference>
<organism evidence="2">
    <name type="scientific">Fibrocapsa japonica</name>
    <dbReference type="NCBI Taxonomy" id="94617"/>
    <lineage>
        <taxon>Eukaryota</taxon>
        <taxon>Sar</taxon>
        <taxon>Stramenopiles</taxon>
        <taxon>Ochrophyta</taxon>
        <taxon>Raphidophyceae</taxon>
        <taxon>Chattonellales</taxon>
        <taxon>Chattonellaceae</taxon>
        <taxon>Fibrocapsa</taxon>
    </lineage>
</organism>
<dbReference type="AlphaFoldDB" id="A0A7S2V125"/>